<dbReference type="EMBL" id="QRGR01000004">
    <property type="protein sequence ID" value="RDV16443.1"/>
    <property type="molecule type" value="Genomic_DNA"/>
</dbReference>
<dbReference type="Gene3D" id="3.90.550.10">
    <property type="entry name" value="Spore Coat Polysaccharide Biosynthesis Protein SpsA, Chain A"/>
    <property type="match status" value="1"/>
</dbReference>
<accession>A0A3D8LGA0</accession>
<evidence type="ECO:0000313" key="5">
    <source>
        <dbReference type="EMBL" id="RDV16443.1"/>
    </source>
</evidence>
<sequence>MSNSYEPLDVCVLIPCYNNLPGLFRTLQSICYPPGKLLVLVVDDGSEVPVTLDILRNSNINFPSIHVLNLEQNSGITLALNAGLKWIEDNLCVRYIARLDCADICHPEKFYKQVTFLNANPAIGFIGSWCTFQTPNATLQYGYSTPTAHSKIIREMHYRNVFIHPTVMFRVELIKTLGYYPTNYPHVEDYAYFWRMVKRTKTAILDDFLVTCEINVKGISIKNRKKQLKGRYNVVSEFGSIPHLKLLGMAKLRAMMLVPYYLILLLKNRKRRAN</sequence>
<reference evidence="6" key="1">
    <citation type="submission" date="2018-08" db="EMBL/GenBank/DDBJ databases">
        <authorList>
            <person name="Liu Z.-W."/>
            <person name="Du Z.-J."/>
        </authorList>
    </citation>
    <scope>NUCLEOTIDE SEQUENCE [LARGE SCALE GENOMIC DNA]</scope>
    <source>
        <strain evidence="6">H4X</strain>
    </source>
</reference>
<keyword evidence="6" id="KW-1185">Reference proteome</keyword>
<dbReference type="RefSeq" id="WP_115564303.1">
    <property type="nucleotide sequence ID" value="NZ_QRGR01000004.1"/>
</dbReference>
<evidence type="ECO:0000313" key="6">
    <source>
        <dbReference type="Proteomes" id="UP000256708"/>
    </source>
</evidence>
<feature type="domain" description="Glycosyltransferase 2-like" evidence="4">
    <location>
        <begin position="11"/>
        <end position="175"/>
    </location>
</feature>
<name>A0A3D8LGA0_9BACT</name>
<comment type="caution">
    <text evidence="5">The sequence shown here is derived from an EMBL/GenBank/DDBJ whole genome shotgun (WGS) entry which is preliminary data.</text>
</comment>
<keyword evidence="3 5" id="KW-0808">Transferase</keyword>
<proteinExistence type="inferred from homology"/>
<dbReference type="InterPro" id="IPR001173">
    <property type="entry name" value="Glyco_trans_2-like"/>
</dbReference>
<comment type="similarity">
    <text evidence="1">Belongs to the glycosyltransferase 2 family.</text>
</comment>
<dbReference type="Proteomes" id="UP000256708">
    <property type="component" value="Unassembled WGS sequence"/>
</dbReference>
<keyword evidence="2" id="KW-0328">Glycosyltransferase</keyword>
<dbReference type="InterPro" id="IPR029044">
    <property type="entry name" value="Nucleotide-diphossugar_trans"/>
</dbReference>
<evidence type="ECO:0000259" key="4">
    <source>
        <dbReference type="Pfam" id="PF00535"/>
    </source>
</evidence>
<dbReference type="GO" id="GO:0016757">
    <property type="term" value="F:glycosyltransferase activity"/>
    <property type="evidence" value="ECO:0007669"/>
    <property type="project" value="UniProtKB-KW"/>
</dbReference>
<dbReference type="Pfam" id="PF00535">
    <property type="entry name" value="Glycos_transf_2"/>
    <property type="match status" value="1"/>
</dbReference>
<dbReference type="SUPFAM" id="SSF53448">
    <property type="entry name" value="Nucleotide-diphospho-sugar transferases"/>
    <property type="match status" value="1"/>
</dbReference>
<organism evidence="5 6">
    <name type="scientific">Pontibacter diazotrophicus</name>
    <dbReference type="NCBI Taxonomy" id="1400979"/>
    <lineage>
        <taxon>Bacteria</taxon>
        <taxon>Pseudomonadati</taxon>
        <taxon>Bacteroidota</taxon>
        <taxon>Cytophagia</taxon>
        <taxon>Cytophagales</taxon>
        <taxon>Hymenobacteraceae</taxon>
        <taxon>Pontibacter</taxon>
    </lineage>
</organism>
<gene>
    <name evidence="5" type="ORF">DXT99_04375</name>
</gene>
<dbReference type="PANTHER" id="PTHR43685">
    <property type="entry name" value="GLYCOSYLTRANSFERASE"/>
    <property type="match status" value="1"/>
</dbReference>
<dbReference type="InterPro" id="IPR050834">
    <property type="entry name" value="Glycosyltransf_2"/>
</dbReference>
<evidence type="ECO:0000256" key="2">
    <source>
        <dbReference type="ARBA" id="ARBA00022676"/>
    </source>
</evidence>
<evidence type="ECO:0000256" key="1">
    <source>
        <dbReference type="ARBA" id="ARBA00006739"/>
    </source>
</evidence>
<protein>
    <submittedName>
        <fullName evidence="5">Glycosyltransferase</fullName>
    </submittedName>
</protein>
<evidence type="ECO:0000256" key="3">
    <source>
        <dbReference type="ARBA" id="ARBA00022679"/>
    </source>
</evidence>
<dbReference type="OrthoDB" id="9815829at2"/>
<dbReference type="PANTHER" id="PTHR43685:SF5">
    <property type="entry name" value="GLYCOSYLTRANSFERASE EPSE-RELATED"/>
    <property type="match status" value="1"/>
</dbReference>
<dbReference type="AlphaFoldDB" id="A0A3D8LGA0"/>